<organism evidence="1 2">
    <name type="scientific">Arxiozyma heterogenica</name>
    <dbReference type="NCBI Taxonomy" id="278026"/>
    <lineage>
        <taxon>Eukaryota</taxon>
        <taxon>Fungi</taxon>
        <taxon>Dikarya</taxon>
        <taxon>Ascomycota</taxon>
        <taxon>Saccharomycotina</taxon>
        <taxon>Saccharomycetes</taxon>
        <taxon>Saccharomycetales</taxon>
        <taxon>Saccharomycetaceae</taxon>
        <taxon>Arxiozyma</taxon>
    </lineage>
</organism>
<proteinExistence type="predicted"/>
<comment type="caution">
    <text evidence="1">The sequence shown here is derived from an EMBL/GenBank/DDBJ whole genome shotgun (WGS) entry which is preliminary data.</text>
</comment>
<accession>A0AAN7WMJ4</accession>
<evidence type="ECO:0000313" key="2">
    <source>
        <dbReference type="Proteomes" id="UP001306508"/>
    </source>
</evidence>
<gene>
    <name evidence="1" type="ORF">RI543_001670</name>
</gene>
<reference evidence="2" key="1">
    <citation type="submission" date="2023-07" db="EMBL/GenBank/DDBJ databases">
        <title>A draft genome of Kazachstania heterogenica Y-27499.</title>
        <authorList>
            <person name="Donic C."/>
            <person name="Kralova J.S."/>
            <person name="Fidel L."/>
            <person name="Ben-Dor S."/>
            <person name="Jung S."/>
        </authorList>
    </citation>
    <scope>NUCLEOTIDE SEQUENCE [LARGE SCALE GENOMIC DNA]</scope>
    <source>
        <strain evidence="2">Y27499</strain>
    </source>
</reference>
<dbReference type="AlphaFoldDB" id="A0AAN7WMJ4"/>
<keyword evidence="2" id="KW-1185">Reference proteome</keyword>
<sequence length="66" mass="7532">MSAVVMNTAADITIATKKLHDMTIDEQKQLYGNQPTLNVYLANLARRVREEVPKGYRLPKSMKQIQ</sequence>
<dbReference type="EMBL" id="JAWIZZ010000040">
    <property type="protein sequence ID" value="KAK5780550.1"/>
    <property type="molecule type" value="Genomic_DNA"/>
</dbReference>
<name>A0AAN7WMJ4_9SACH</name>
<protein>
    <submittedName>
        <fullName evidence="1">Uncharacterized protein</fullName>
    </submittedName>
</protein>
<evidence type="ECO:0000313" key="1">
    <source>
        <dbReference type="EMBL" id="KAK5780550.1"/>
    </source>
</evidence>
<dbReference type="Proteomes" id="UP001306508">
    <property type="component" value="Unassembled WGS sequence"/>
</dbReference>